<sequence>MGRMIRTFFNDHSEEFPNWYARPWDHRGLVVKIGMWDQEPMFSCAVGAATEGDWQWAQANLNTLKLTGKPSLGATSNGHDTTAFPKYANSGGAIPIWLKGATESSGYVVVSGLSGPVNHKIILFAYNHVVLAR</sequence>
<reference evidence="1 2" key="1">
    <citation type="submission" date="2016-06" db="EMBL/GenBank/DDBJ databases">
        <title>Evolution of pathogenesis and genome organization in the Tremellales.</title>
        <authorList>
            <person name="Cuomo C."/>
            <person name="Litvintseva A."/>
            <person name="Heitman J."/>
            <person name="Chen Y."/>
            <person name="Sun S."/>
            <person name="Springer D."/>
            <person name="Dromer F."/>
            <person name="Young S."/>
            <person name="Zeng Q."/>
            <person name="Chapman S."/>
            <person name="Gujja S."/>
            <person name="Saif S."/>
            <person name="Birren B."/>
        </authorList>
    </citation>
    <scope>NUCLEOTIDE SEQUENCE [LARGE SCALE GENOMIC DNA]</scope>
    <source>
        <strain evidence="1 2">ATCC 28783</strain>
    </source>
</reference>
<dbReference type="Pfam" id="PF03928">
    <property type="entry name" value="HbpS-like"/>
    <property type="match status" value="1"/>
</dbReference>
<proteinExistence type="predicted"/>
<dbReference type="Gene3D" id="3.30.450.150">
    <property type="entry name" value="Haem-degrading domain"/>
    <property type="match status" value="1"/>
</dbReference>
<protein>
    <submittedName>
        <fullName evidence="1">Uncharacterized protein</fullName>
    </submittedName>
</protein>
<evidence type="ECO:0000313" key="2">
    <source>
        <dbReference type="Proteomes" id="UP000289152"/>
    </source>
</evidence>
<dbReference type="InParanoid" id="A0A4Q1BDY5"/>
<dbReference type="EMBL" id="SDIL01000154">
    <property type="protein sequence ID" value="RXK35165.1"/>
    <property type="molecule type" value="Genomic_DNA"/>
</dbReference>
<keyword evidence="2" id="KW-1185">Reference proteome</keyword>
<dbReference type="SUPFAM" id="SSF143744">
    <property type="entry name" value="GlcG-like"/>
    <property type="match status" value="1"/>
</dbReference>
<name>A0A4Q1BDY5_TREME</name>
<comment type="caution">
    <text evidence="1">The sequence shown here is derived from an EMBL/GenBank/DDBJ whole genome shotgun (WGS) entry which is preliminary data.</text>
</comment>
<dbReference type="InterPro" id="IPR038084">
    <property type="entry name" value="PduO/GlcC-like_sf"/>
</dbReference>
<evidence type="ECO:0000313" key="1">
    <source>
        <dbReference type="EMBL" id="RXK35165.1"/>
    </source>
</evidence>
<dbReference type="Proteomes" id="UP000289152">
    <property type="component" value="Unassembled WGS sequence"/>
</dbReference>
<organism evidence="1 2">
    <name type="scientific">Tremella mesenterica</name>
    <name type="common">Jelly fungus</name>
    <dbReference type="NCBI Taxonomy" id="5217"/>
    <lineage>
        <taxon>Eukaryota</taxon>
        <taxon>Fungi</taxon>
        <taxon>Dikarya</taxon>
        <taxon>Basidiomycota</taxon>
        <taxon>Agaricomycotina</taxon>
        <taxon>Tremellomycetes</taxon>
        <taxon>Tremellales</taxon>
        <taxon>Tremellaceae</taxon>
        <taxon>Tremella</taxon>
    </lineage>
</organism>
<accession>A0A4Q1BDY5</accession>
<gene>
    <name evidence="1" type="ORF">M231_07577</name>
</gene>
<dbReference type="InterPro" id="IPR005624">
    <property type="entry name" value="PduO/GlcC-like"/>
</dbReference>
<dbReference type="AlphaFoldDB" id="A0A4Q1BDY5"/>